<dbReference type="OrthoDB" id="997000at2"/>
<sequence>MVKPGYKLLFHLDNEKIEIVEIRRNGILEEDKNKVYVWLLYDKVNDMISRLDFVSMKSSENKEYREFQNSKLELDKVSGIYSEGEKTFEMKVIPSDKPLSTILQDAVSDFLILLNFRSERR</sequence>
<dbReference type="EMBL" id="QICL01000018">
    <property type="protein sequence ID" value="PXV62696.1"/>
    <property type="molecule type" value="Genomic_DNA"/>
</dbReference>
<evidence type="ECO:0000313" key="1">
    <source>
        <dbReference type="EMBL" id="PXV62696.1"/>
    </source>
</evidence>
<accession>A0A2V3PPG5</accession>
<dbReference type="Proteomes" id="UP000247973">
    <property type="component" value="Unassembled WGS sequence"/>
</dbReference>
<organism evidence="1 2">
    <name type="scientific">Dysgonomonas alginatilytica</name>
    <dbReference type="NCBI Taxonomy" id="1605892"/>
    <lineage>
        <taxon>Bacteria</taxon>
        <taxon>Pseudomonadati</taxon>
        <taxon>Bacteroidota</taxon>
        <taxon>Bacteroidia</taxon>
        <taxon>Bacteroidales</taxon>
        <taxon>Dysgonomonadaceae</taxon>
        <taxon>Dysgonomonas</taxon>
    </lineage>
</organism>
<dbReference type="AlphaFoldDB" id="A0A2V3PPG5"/>
<protein>
    <submittedName>
        <fullName evidence="1">Uncharacterized protein</fullName>
    </submittedName>
</protein>
<proteinExistence type="predicted"/>
<comment type="caution">
    <text evidence="1">The sequence shown here is derived from an EMBL/GenBank/DDBJ whole genome shotgun (WGS) entry which is preliminary data.</text>
</comment>
<reference evidence="1 2" key="1">
    <citation type="submission" date="2018-03" db="EMBL/GenBank/DDBJ databases">
        <title>Genomic Encyclopedia of Archaeal and Bacterial Type Strains, Phase II (KMG-II): from individual species to whole genera.</title>
        <authorList>
            <person name="Goeker M."/>
        </authorList>
    </citation>
    <scope>NUCLEOTIDE SEQUENCE [LARGE SCALE GENOMIC DNA]</scope>
    <source>
        <strain evidence="1 2">DSM 100214</strain>
    </source>
</reference>
<name>A0A2V3PPG5_9BACT</name>
<keyword evidence="2" id="KW-1185">Reference proteome</keyword>
<evidence type="ECO:0000313" key="2">
    <source>
        <dbReference type="Proteomes" id="UP000247973"/>
    </source>
</evidence>
<gene>
    <name evidence="1" type="ORF">CLV62_11885</name>
</gene>
<dbReference type="RefSeq" id="WP_110311363.1">
    <property type="nucleotide sequence ID" value="NZ_QICL01000018.1"/>
</dbReference>